<accession>A0A5Q2WG73</accession>
<reference evidence="2 3" key="1">
    <citation type="submission" date="2019-09" db="EMBL/GenBank/DDBJ databases">
        <authorList>
            <person name="Falcon-Lizardi N."/>
            <person name="Rios-Rosa Y."/>
            <person name="Rivera-Cruz A."/>
            <person name="Rivera-Espinal N.S."/>
            <person name="Rodriguez-Cotto F.E."/>
            <person name="Rosa-Flores A.N."/>
            <person name="Rubin M.R."/>
            <person name="Vazquez E."/>
            <person name="Molloy S.D."/>
            <person name="Garlena R.A."/>
            <person name="Russell D.A."/>
            <person name="Pope W.H."/>
            <person name="Jacobs-Sera D."/>
            <person name="Hatfull G.F."/>
        </authorList>
    </citation>
    <scope>NUCLEOTIDE SEQUENCE [LARGE SCALE GENOMIC DNA]</scope>
</reference>
<dbReference type="RefSeq" id="YP_010246794.1">
    <property type="nucleotide sequence ID" value="NC_060137.1"/>
</dbReference>
<sequence length="281" mass="30531">MSYKRDGRHHVLTFESVTEVANVLDNLMATDKDTASYFEREMSGYLNEWFGADSVQDAVTSMLVGLPDEGIRAAEDASDFVARVQDESPAFATVWDVSGHTVDVGAFLSGEPECMLTDVMAPTTQTVVPIVVQAGLAASIEADSVTAYGRQIMRLLLSVDAMGMQSEVWADLTCTGKSDSDVLTIRVRIKAAGEYLDPGVIAYAVTRAGFCRGIMFPLFHTLPEHVGHKFGTFGWYGVHGSGAKARPNQYPDGAFILPRLVEDDDAKRDIVTPVLDKLTGR</sequence>
<dbReference type="Pfam" id="PF23822">
    <property type="entry name" value="DUF7192"/>
    <property type="match status" value="1"/>
</dbReference>
<organism evidence="2 3">
    <name type="scientific">Gordonia phage Syleon</name>
    <dbReference type="NCBI Taxonomy" id="2653718"/>
    <lineage>
        <taxon>Viruses</taxon>
        <taxon>Duplodnaviria</taxon>
        <taxon>Heunggongvirae</taxon>
        <taxon>Uroviricota</taxon>
        <taxon>Caudoviricetes</taxon>
        <taxon>Deeyouvirinae</taxon>
        <taxon>Octobienvirus</taxon>
        <taxon>Octobienvirus syleon</taxon>
    </lineage>
</organism>
<name>A0A5Q2WG73_9CAUD</name>
<dbReference type="GeneID" id="70081366"/>
<dbReference type="Proteomes" id="UP000346466">
    <property type="component" value="Segment"/>
</dbReference>
<evidence type="ECO:0000313" key="3">
    <source>
        <dbReference type="Proteomes" id="UP000346466"/>
    </source>
</evidence>
<protein>
    <recommendedName>
        <fullName evidence="1">DUF7192 domain-containing protein</fullName>
    </recommendedName>
</protein>
<feature type="domain" description="DUF7192" evidence="1">
    <location>
        <begin position="4"/>
        <end position="278"/>
    </location>
</feature>
<dbReference type="KEGG" id="vg:70081366"/>
<keyword evidence="3" id="KW-1185">Reference proteome</keyword>
<evidence type="ECO:0000313" key="2">
    <source>
        <dbReference type="EMBL" id="QGH75864.1"/>
    </source>
</evidence>
<dbReference type="InterPro" id="IPR055616">
    <property type="entry name" value="DUF7192"/>
</dbReference>
<evidence type="ECO:0000259" key="1">
    <source>
        <dbReference type="Pfam" id="PF23822"/>
    </source>
</evidence>
<dbReference type="EMBL" id="MN444870">
    <property type="protein sequence ID" value="QGH75864.1"/>
    <property type="molecule type" value="Genomic_DNA"/>
</dbReference>
<proteinExistence type="predicted"/>
<gene>
    <name evidence="2" type="primary">141</name>
    <name evidence="2" type="ORF">SEA_SYLEON_141</name>
</gene>